<dbReference type="GO" id="GO:0022857">
    <property type="term" value="F:transmembrane transporter activity"/>
    <property type="evidence" value="ECO:0007669"/>
    <property type="project" value="InterPro"/>
</dbReference>
<evidence type="ECO:0000259" key="4">
    <source>
        <dbReference type="PROSITE" id="PS50850"/>
    </source>
</evidence>
<dbReference type="InterPro" id="IPR020846">
    <property type="entry name" value="MFS_dom"/>
</dbReference>
<dbReference type="Pfam" id="PF07690">
    <property type="entry name" value="MFS_1"/>
    <property type="match status" value="1"/>
</dbReference>
<feature type="transmembrane region" description="Helical" evidence="3">
    <location>
        <begin position="274"/>
        <end position="293"/>
    </location>
</feature>
<dbReference type="GO" id="GO:0016020">
    <property type="term" value="C:membrane"/>
    <property type="evidence" value="ECO:0007669"/>
    <property type="project" value="UniProtKB-SubCell"/>
</dbReference>
<dbReference type="PANTHER" id="PTHR11360">
    <property type="entry name" value="MONOCARBOXYLATE TRANSPORTER"/>
    <property type="match status" value="1"/>
</dbReference>
<dbReference type="InterPro" id="IPR050327">
    <property type="entry name" value="Proton-linked_MCT"/>
</dbReference>
<protein>
    <recommendedName>
        <fullName evidence="4">Major facilitator superfamily (MFS) profile domain-containing protein</fullName>
    </recommendedName>
</protein>
<feature type="transmembrane region" description="Helical" evidence="3">
    <location>
        <begin position="38"/>
        <end position="58"/>
    </location>
</feature>
<evidence type="ECO:0000256" key="2">
    <source>
        <dbReference type="ARBA" id="ARBA00006727"/>
    </source>
</evidence>
<accession>A0A1X6MLF7</accession>
<sequence length="427" mass="46326">MADVEKSTEISACESVNDELSETLCNAEADSDGGWHGWLSVFGAFLALYCTFGQLNAFGTFQTWYGDHQLRHLAPSTISWIGSLQLWVFFFSGGIIGRIFDARGPRMLMLCGSAILVASIMLTSISTRFWHYILCQGILFGLGVGLVFYPSVAVVSTRFKRYRATALGIAMAGSGLGGVVYPIMFRRLFDQVGFPWAVRISGFVCLALCGIALATVTMPLPLRRTRRPWFELETLKDRRFILLLIASVFIAFGLFIPNFYIVDYAVAHGISPTTAFYVLAIMNAGSVPGRLLPPFASDTLGRFNLMVPCVFLAGLLVLLLWTLAKNLAAIIMFSLLFGFCSGGFNALIISCVAQISEDSQIGTRVGILYTVISFPSLGGGPAAGALLSYSHGSYIGTIVLSGSTILVGSLLMLCARLKIDGRWIARV</sequence>
<feature type="transmembrane region" description="Helical" evidence="3">
    <location>
        <begin position="164"/>
        <end position="184"/>
    </location>
</feature>
<evidence type="ECO:0000256" key="3">
    <source>
        <dbReference type="SAM" id="Phobius"/>
    </source>
</evidence>
<dbReference type="InterPro" id="IPR036259">
    <property type="entry name" value="MFS_trans_sf"/>
</dbReference>
<evidence type="ECO:0000256" key="1">
    <source>
        <dbReference type="ARBA" id="ARBA00004141"/>
    </source>
</evidence>
<feature type="transmembrane region" description="Helical" evidence="3">
    <location>
        <begin position="305"/>
        <end position="324"/>
    </location>
</feature>
<dbReference type="InterPro" id="IPR011701">
    <property type="entry name" value="MFS"/>
</dbReference>
<dbReference type="SUPFAM" id="SSF103473">
    <property type="entry name" value="MFS general substrate transporter"/>
    <property type="match status" value="1"/>
</dbReference>
<feature type="transmembrane region" description="Helical" evidence="3">
    <location>
        <begin position="330"/>
        <end position="353"/>
    </location>
</feature>
<keyword evidence="6" id="KW-1185">Reference proteome</keyword>
<gene>
    <name evidence="5" type="ORF">POSPLADRAFT_1157589</name>
</gene>
<keyword evidence="3" id="KW-1133">Transmembrane helix</keyword>
<feature type="transmembrane region" description="Helical" evidence="3">
    <location>
        <begin position="393"/>
        <end position="414"/>
    </location>
</feature>
<name>A0A1X6MLF7_9APHY</name>
<dbReference type="GeneID" id="36332160"/>
<comment type="subcellular location">
    <subcellularLocation>
        <location evidence="1">Membrane</location>
        <topology evidence="1">Multi-pass membrane protein</topology>
    </subcellularLocation>
</comment>
<feature type="transmembrane region" description="Helical" evidence="3">
    <location>
        <begin position="131"/>
        <end position="152"/>
    </location>
</feature>
<reference evidence="5 6" key="1">
    <citation type="submission" date="2017-04" db="EMBL/GenBank/DDBJ databases">
        <title>Genome Sequence of the Model Brown-Rot Fungus Postia placenta SB12.</title>
        <authorList>
            <consortium name="DOE Joint Genome Institute"/>
            <person name="Gaskell J."/>
            <person name="Kersten P."/>
            <person name="Larrondo L.F."/>
            <person name="Canessa P."/>
            <person name="Martinez D."/>
            <person name="Hibbett D."/>
            <person name="Schmoll M."/>
            <person name="Kubicek C.P."/>
            <person name="Martinez A.T."/>
            <person name="Yadav J."/>
            <person name="Master E."/>
            <person name="Magnuson J.K."/>
            <person name="James T."/>
            <person name="Yaver D."/>
            <person name="Berka R."/>
            <person name="Labutti K."/>
            <person name="Lipzen A."/>
            <person name="Aerts A."/>
            <person name="Barry K."/>
            <person name="Henrissat B."/>
            <person name="Blanchette R."/>
            <person name="Grigoriev I."/>
            <person name="Cullen D."/>
        </authorList>
    </citation>
    <scope>NUCLEOTIDE SEQUENCE [LARGE SCALE GENOMIC DNA]</scope>
    <source>
        <strain evidence="5 6">MAD-698-R-SB12</strain>
    </source>
</reference>
<dbReference type="OrthoDB" id="6509908at2759"/>
<dbReference type="Proteomes" id="UP000194127">
    <property type="component" value="Unassembled WGS sequence"/>
</dbReference>
<organism evidence="5 6">
    <name type="scientific">Postia placenta MAD-698-R-SB12</name>
    <dbReference type="NCBI Taxonomy" id="670580"/>
    <lineage>
        <taxon>Eukaryota</taxon>
        <taxon>Fungi</taxon>
        <taxon>Dikarya</taxon>
        <taxon>Basidiomycota</taxon>
        <taxon>Agaricomycotina</taxon>
        <taxon>Agaricomycetes</taxon>
        <taxon>Polyporales</taxon>
        <taxon>Adustoporiaceae</taxon>
        <taxon>Rhodonia</taxon>
    </lineage>
</organism>
<comment type="similarity">
    <text evidence="2">Belongs to the major facilitator superfamily. Monocarboxylate porter (TC 2.A.1.13) family.</text>
</comment>
<keyword evidence="3" id="KW-0812">Transmembrane</keyword>
<evidence type="ECO:0000313" key="5">
    <source>
        <dbReference type="EMBL" id="OSX57099.1"/>
    </source>
</evidence>
<dbReference type="PANTHER" id="PTHR11360:SF177">
    <property type="entry name" value="RIBOFLAVIN TRANSPORTER MCH5"/>
    <property type="match status" value="1"/>
</dbReference>
<dbReference type="RefSeq" id="XP_024333893.1">
    <property type="nucleotide sequence ID" value="XM_024487211.1"/>
</dbReference>
<evidence type="ECO:0000313" key="6">
    <source>
        <dbReference type="Proteomes" id="UP000194127"/>
    </source>
</evidence>
<keyword evidence="3" id="KW-0472">Membrane</keyword>
<dbReference type="PROSITE" id="PS50850">
    <property type="entry name" value="MFS"/>
    <property type="match status" value="1"/>
</dbReference>
<dbReference type="CDD" id="cd17352">
    <property type="entry name" value="MFS_MCT_SLC16"/>
    <property type="match status" value="1"/>
</dbReference>
<feature type="transmembrane region" description="Helical" evidence="3">
    <location>
        <begin position="196"/>
        <end position="220"/>
    </location>
</feature>
<feature type="transmembrane region" description="Helical" evidence="3">
    <location>
        <begin position="78"/>
        <end position="100"/>
    </location>
</feature>
<feature type="domain" description="Major facilitator superfamily (MFS) profile" evidence="4">
    <location>
        <begin position="36"/>
        <end position="420"/>
    </location>
</feature>
<dbReference type="Gene3D" id="1.20.1250.20">
    <property type="entry name" value="MFS general substrate transporter like domains"/>
    <property type="match status" value="1"/>
</dbReference>
<feature type="transmembrane region" description="Helical" evidence="3">
    <location>
        <begin position="240"/>
        <end position="262"/>
    </location>
</feature>
<feature type="transmembrane region" description="Helical" evidence="3">
    <location>
        <begin position="107"/>
        <end position="125"/>
    </location>
</feature>
<proteinExistence type="inferred from homology"/>
<dbReference type="EMBL" id="KZ110609">
    <property type="protein sequence ID" value="OSX57099.1"/>
    <property type="molecule type" value="Genomic_DNA"/>
</dbReference>
<dbReference type="AlphaFoldDB" id="A0A1X6MLF7"/>
<feature type="transmembrane region" description="Helical" evidence="3">
    <location>
        <begin position="365"/>
        <end position="387"/>
    </location>
</feature>